<name>A0ACC7NYH9_9BACL</name>
<evidence type="ECO:0000313" key="1">
    <source>
        <dbReference type="EMBL" id="MFM9329753.1"/>
    </source>
</evidence>
<gene>
    <name evidence="1" type="ORF">ACI1P1_15770</name>
</gene>
<dbReference type="Proteomes" id="UP001631969">
    <property type="component" value="Unassembled WGS sequence"/>
</dbReference>
<dbReference type="EMBL" id="JBJURJ010000009">
    <property type="protein sequence ID" value="MFM9329753.1"/>
    <property type="molecule type" value="Genomic_DNA"/>
</dbReference>
<proteinExistence type="predicted"/>
<keyword evidence="2" id="KW-1185">Reference proteome</keyword>
<organism evidence="1 2">
    <name type="scientific">Paenibacillus mesotrionivorans</name>
    <dbReference type="NCBI Taxonomy" id="3160968"/>
    <lineage>
        <taxon>Bacteria</taxon>
        <taxon>Bacillati</taxon>
        <taxon>Bacillota</taxon>
        <taxon>Bacilli</taxon>
        <taxon>Bacillales</taxon>
        <taxon>Paenibacillaceae</taxon>
        <taxon>Paenibacillus</taxon>
    </lineage>
</organism>
<evidence type="ECO:0000313" key="2">
    <source>
        <dbReference type="Proteomes" id="UP001631969"/>
    </source>
</evidence>
<sequence length="183" mass="19670">MRVRLWILLIALAAAAAGCGKAGHQAGEGDNNNLRAQQAQTANPQESDGLPADTATRLEDLAKGIAQVEDAKCVILGKTAIVGITVEPNLDRSRVNIIKYSVAEAFRKDPEGINAFVTADMALGERIRHVRDDIRNGRPFSGFAQELGDIIGRVAPQIPKDIAPMDNGKHHDPDGSQFQDNNL</sequence>
<accession>A0ACC7NYH9</accession>
<reference evidence="1" key="1">
    <citation type="submission" date="2024-12" db="EMBL/GenBank/DDBJ databases">
        <authorList>
            <person name="Wu N."/>
        </authorList>
    </citation>
    <scope>NUCLEOTIDE SEQUENCE</scope>
    <source>
        <strain evidence="1">P15</strain>
    </source>
</reference>
<comment type="caution">
    <text evidence="1">The sequence shown here is derived from an EMBL/GenBank/DDBJ whole genome shotgun (WGS) entry which is preliminary data.</text>
</comment>
<protein>
    <submittedName>
        <fullName evidence="1">YhcN/YlaJ family sporulation lipoprotein</fullName>
    </submittedName>
</protein>
<keyword evidence="1" id="KW-0449">Lipoprotein</keyword>